<feature type="domain" description="Methyl-accepting transducer" evidence="4">
    <location>
        <begin position="227"/>
        <end position="433"/>
    </location>
</feature>
<sequence length="446" mass="51316">MRRENMVIFRSFSKSDKTKQTQSEPKWEEARNHSKKLLEVNGDSDITKQLKLIDLDEDDLKLLSCIQPHIEKNLDEIVQIFYDELTSIPVLNEIIHRYSTVEKLKKTLKIHISEMFYGKIDKAYVEKRIRIAQVHLRIGLAPKWYIGAFQNMLNSFIDIINRMNWSKDSIEKATLLCTKIINFEMQIVLEEYEKEKRDQIQEQHEKVKGELKNNLSLITKNLAHLSEETTNSINEIIHYSTDIKSDTESYIYEVKEMEKNSHSGNVLMEELKEKIYSISEKTKEMEALVMEQQRASDKINNIISLVTQIADQTNLLALNAAIEAARAGEHGKGFAVVAEEVRKLANQSKESVKQITEIIESTSQITKNTVSTTSTIRETVSKGLESGVKVKEKFHQIELSLQDSKNKIEIVGKDIENLVETIAKINQFIADVANQAKELYEKTVNL</sequence>
<reference evidence="5 6" key="1">
    <citation type="submission" date="2019-02" db="EMBL/GenBank/DDBJ databases">
        <title>Ureibacillus thermophilus.</title>
        <authorList>
            <person name="Sunny J.S."/>
            <person name="Natarajan A."/>
            <person name="Saleena L.M."/>
        </authorList>
    </citation>
    <scope>NUCLEOTIDE SEQUENCE [LARGE SCALE GENOMIC DNA]</scope>
    <source>
        <strain evidence="5 6">LM102</strain>
    </source>
</reference>
<dbReference type="KEGG" id="uth:DKZ56_04535"/>
<keyword evidence="1 3" id="KW-0807">Transducer</keyword>
<dbReference type="GO" id="GO:0019825">
    <property type="term" value="F:oxygen binding"/>
    <property type="evidence" value="ECO:0007669"/>
    <property type="project" value="InterPro"/>
</dbReference>
<name>A0A4P6URH5_9BACL</name>
<dbReference type="SMART" id="SM00283">
    <property type="entry name" value="MA"/>
    <property type="match status" value="1"/>
</dbReference>
<dbReference type="Gene3D" id="1.10.490.10">
    <property type="entry name" value="Globins"/>
    <property type="match status" value="1"/>
</dbReference>
<comment type="similarity">
    <text evidence="2">Belongs to the methyl-accepting chemotaxis (MCP) protein family.</text>
</comment>
<gene>
    <name evidence="5" type="ORF">DKZ56_04535</name>
</gene>
<accession>A0A4P6URH5</accession>
<dbReference type="AlphaFoldDB" id="A0A4P6URH5"/>
<dbReference type="InterPro" id="IPR012292">
    <property type="entry name" value="Globin/Proto"/>
</dbReference>
<dbReference type="Gene3D" id="1.10.287.950">
    <property type="entry name" value="Methyl-accepting chemotaxis protein"/>
    <property type="match status" value="1"/>
</dbReference>
<dbReference type="PANTHER" id="PTHR32089">
    <property type="entry name" value="METHYL-ACCEPTING CHEMOTAXIS PROTEIN MCPB"/>
    <property type="match status" value="1"/>
</dbReference>
<evidence type="ECO:0000259" key="4">
    <source>
        <dbReference type="PROSITE" id="PS50111"/>
    </source>
</evidence>
<dbReference type="CDD" id="cd01068">
    <property type="entry name" value="globin_sensor"/>
    <property type="match status" value="1"/>
</dbReference>
<dbReference type="EMBL" id="CP036528">
    <property type="protein sequence ID" value="QBK25187.1"/>
    <property type="molecule type" value="Genomic_DNA"/>
</dbReference>
<dbReference type="GO" id="GO:0016020">
    <property type="term" value="C:membrane"/>
    <property type="evidence" value="ECO:0007669"/>
    <property type="project" value="InterPro"/>
</dbReference>
<evidence type="ECO:0000313" key="5">
    <source>
        <dbReference type="EMBL" id="QBK25187.1"/>
    </source>
</evidence>
<organism evidence="5 6">
    <name type="scientific">Ureibacillus thermophilus</name>
    <dbReference type="NCBI Taxonomy" id="367743"/>
    <lineage>
        <taxon>Bacteria</taxon>
        <taxon>Bacillati</taxon>
        <taxon>Bacillota</taxon>
        <taxon>Bacilli</taxon>
        <taxon>Bacillales</taxon>
        <taxon>Caryophanaceae</taxon>
        <taxon>Ureibacillus</taxon>
    </lineage>
</organism>
<dbReference type="SUPFAM" id="SSF58104">
    <property type="entry name" value="Methyl-accepting chemotaxis protein (MCP) signaling domain"/>
    <property type="match status" value="1"/>
</dbReference>
<dbReference type="Proteomes" id="UP000291151">
    <property type="component" value="Chromosome"/>
</dbReference>
<proteinExistence type="inferred from homology"/>
<dbReference type="PRINTS" id="PR00260">
    <property type="entry name" value="CHEMTRNSDUCR"/>
</dbReference>
<keyword evidence="6" id="KW-1185">Reference proteome</keyword>
<dbReference type="InterPro" id="IPR004090">
    <property type="entry name" value="Chemotax_Me-accpt_rcpt"/>
</dbReference>
<dbReference type="GO" id="GO:0006935">
    <property type="term" value="P:chemotaxis"/>
    <property type="evidence" value="ECO:0007669"/>
    <property type="project" value="InterPro"/>
</dbReference>
<evidence type="ECO:0000313" key="6">
    <source>
        <dbReference type="Proteomes" id="UP000291151"/>
    </source>
</evidence>
<protein>
    <recommendedName>
        <fullName evidence="4">Methyl-accepting transducer domain-containing protein</fullName>
    </recommendedName>
</protein>
<dbReference type="InterPro" id="IPR039379">
    <property type="entry name" value="Protoglobin_sensor_dom"/>
</dbReference>
<dbReference type="PROSITE" id="PS50111">
    <property type="entry name" value="CHEMOTAXIS_TRANSDUC_2"/>
    <property type="match status" value="1"/>
</dbReference>
<dbReference type="InterPro" id="IPR004089">
    <property type="entry name" value="MCPsignal_dom"/>
</dbReference>
<dbReference type="PANTHER" id="PTHR32089:SF118">
    <property type="entry name" value="HEME-BASED AEROTACTIC TRANSDUCER HEMAT"/>
    <property type="match status" value="1"/>
</dbReference>
<evidence type="ECO:0000256" key="3">
    <source>
        <dbReference type="PROSITE-ProRule" id="PRU00284"/>
    </source>
</evidence>
<dbReference type="GO" id="GO:0004888">
    <property type="term" value="F:transmembrane signaling receptor activity"/>
    <property type="evidence" value="ECO:0007669"/>
    <property type="project" value="InterPro"/>
</dbReference>
<dbReference type="InterPro" id="IPR009050">
    <property type="entry name" value="Globin-like_sf"/>
</dbReference>
<evidence type="ECO:0000256" key="1">
    <source>
        <dbReference type="ARBA" id="ARBA00023224"/>
    </source>
</evidence>
<dbReference type="InterPro" id="IPR044398">
    <property type="entry name" value="Globin-sensor_dom"/>
</dbReference>
<dbReference type="SUPFAM" id="SSF46458">
    <property type="entry name" value="Globin-like"/>
    <property type="match status" value="1"/>
</dbReference>
<dbReference type="GO" id="GO:0020037">
    <property type="term" value="F:heme binding"/>
    <property type="evidence" value="ECO:0007669"/>
    <property type="project" value="InterPro"/>
</dbReference>
<dbReference type="Pfam" id="PF00015">
    <property type="entry name" value="MCPsignal"/>
    <property type="match status" value="1"/>
</dbReference>
<evidence type="ECO:0000256" key="2">
    <source>
        <dbReference type="ARBA" id="ARBA00029447"/>
    </source>
</evidence>
<dbReference type="Pfam" id="PF11563">
    <property type="entry name" value="Protoglobin"/>
    <property type="match status" value="1"/>
</dbReference>
<dbReference type="GO" id="GO:0007165">
    <property type="term" value="P:signal transduction"/>
    <property type="evidence" value="ECO:0007669"/>
    <property type="project" value="UniProtKB-KW"/>
</dbReference>